<dbReference type="GO" id="GO:0004252">
    <property type="term" value="F:serine-type endopeptidase activity"/>
    <property type="evidence" value="ECO:0000318"/>
    <property type="project" value="GO_Central"/>
</dbReference>
<dbReference type="InterPro" id="IPR037045">
    <property type="entry name" value="S8pro/Inhibitor_I9_sf"/>
</dbReference>
<feature type="active site" description="Charge relay system" evidence="9 10">
    <location>
        <position position="144"/>
    </location>
</feature>
<accession>A0A1U8ALE8</accession>
<name>A0A1U8ALE8_NELNU</name>
<evidence type="ECO:0000256" key="1">
    <source>
        <dbReference type="ARBA" id="ARBA00004613"/>
    </source>
</evidence>
<keyword evidence="7 10" id="KW-0720">Serine protease</keyword>
<dbReference type="GO" id="GO:0006508">
    <property type="term" value="P:proteolysis"/>
    <property type="evidence" value="ECO:0007669"/>
    <property type="project" value="UniProtKB-KW"/>
</dbReference>
<dbReference type="OrthoDB" id="206201at2759"/>
<reference evidence="17" key="1">
    <citation type="submission" date="2025-08" db="UniProtKB">
        <authorList>
            <consortium name="RefSeq"/>
        </authorList>
    </citation>
    <scope>IDENTIFICATION</scope>
</reference>
<dbReference type="CDD" id="cd02120">
    <property type="entry name" value="PA_subtilisin_like"/>
    <property type="match status" value="1"/>
</dbReference>
<feature type="domain" description="Inhibitor I9" evidence="14">
    <location>
        <begin position="26"/>
        <end position="109"/>
    </location>
</feature>
<dbReference type="Pfam" id="PF05922">
    <property type="entry name" value="Inhibitor_I9"/>
    <property type="match status" value="1"/>
</dbReference>
<dbReference type="PANTHER" id="PTHR10795">
    <property type="entry name" value="PROPROTEIN CONVERTASE SUBTILISIN/KEXIN"/>
    <property type="match status" value="1"/>
</dbReference>
<dbReference type="InterPro" id="IPR045051">
    <property type="entry name" value="SBT"/>
</dbReference>
<feature type="active site" description="Charge relay system" evidence="9 10">
    <location>
        <position position="543"/>
    </location>
</feature>
<dbReference type="Gene3D" id="3.40.50.200">
    <property type="entry name" value="Peptidase S8/S53 domain"/>
    <property type="match status" value="1"/>
</dbReference>
<evidence type="ECO:0000256" key="12">
    <source>
        <dbReference type="SAM" id="SignalP"/>
    </source>
</evidence>
<dbReference type="GO" id="GO:0005576">
    <property type="term" value="C:extracellular region"/>
    <property type="evidence" value="ECO:0000318"/>
    <property type="project" value="GO_Central"/>
</dbReference>
<evidence type="ECO:0000313" key="17">
    <source>
        <dbReference type="RefSeq" id="XP_010263511.1"/>
    </source>
</evidence>
<dbReference type="Gene3D" id="3.30.70.80">
    <property type="entry name" value="Peptidase S8 propeptide/proteinase inhibitor I9"/>
    <property type="match status" value="1"/>
</dbReference>
<feature type="signal peptide" evidence="12">
    <location>
        <begin position="1"/>
        <end position="22"/>
    </location>
</feature>
<evidence type="ECO:0000256" key="8">
    <source>
        <dbReference type="ARBA" id="ARBA00023180"/>
    </source>
</evidence>
<evidence type="ECO:0000256" key="4">
    <source>
        <dbReference type="ARBA" id="ARBA00022670"/>
    </source>
</evidence>
<proteinExistence type="inferred from homology"/>
<evidence type="ECO:0000256" key="10">
    <source>
        <dbReference type="PROSITE-ProRule" id="PRU01240"/>
    </source>
</evidence>
<feature type="chain" id="PRO_5010589053" evidence="12">
    <location>
        <begin position="23"/>
        <end position="768"/>
    </location>
</feature>
<dbReference type="InterPro" id="IPR034197">
    <property type="entry name" value="Peptidases_S8_3"/>
</dbReference>
<feature type="domain" description="Subtilisin-like protease fibronectin type-III" evidence="15">
    <location>
        <begin position="657"/>
        <end position="760"/>
    </location>
</feature>
<dbReference type="InterPro" id="IPR015500">
    <property type="entry name" value="Peptidase_S8_subtilisin-rel"/>
</dbReference>
<evidence type="ECO:0000256" key="11">
    <source>
        <dbReference type="SAM" id="MobiDB-lite"/>
    </source>
</evidence>
<dbReference type="eggNOG" id="ENOG502QT5U">
    <property type="taxonomic scope" value="Eukaryota"/>
</dbReference>
<dbReference type="FunFam" id="3.30.70.80:FF:000003">
    <property type="entry name" value="Subtilisin-like protease SBT1.9"/>
    <property type="match status" value="1"/>
</dbReference>
<dbReference type="CDD" id="cd04852">
    <property type="entry name" value="Peptidases_S8_3"/>
    <property type="match status" value="1"/>
</dbReference>
<evidence type="ECO:0000256" key="6">
    <source>
        <dbReference type="ARBA" id="ARBA00022801"/>
    </source>
</evidence>
<evidence type="ECO:0000313" key="16">
    <source>
        <dbReference type="Proteomes" id="UP000189703"/>
    </source>
</evidence>
<comment type="similarity">
    <text evidence="2 10">Belongs to the peptidase S8 family.</text>
</comment>
<keyword evidence="6 10" id="KW-0378">Hydrolase</keyword>
<dbReference type="InterPro" id="IPR000209">
    <property type="entry name" value="Peptidase_S8/S53_dom"/>
</dbReference>
<sequence length="768" mass="82321">MDTTVHHLLLFITFSCLSSILAQSNVYIVHMDLSAMPETFSSHDSWYMAMLSSVSEATYAVASTTSKASKLIYTYSNAIHGFAAALSPSELDLLKSSPGYVSSTQDVPLAADTTHTSEFLGLNSDYGAWPASNYGADVIIGLVDTGIWPESATFRDDGMTQVPKRWKGECMNGTDFNSSMCNRKLIGARFFNKGLAANTPSFSTSMNSPRDTDGHGTHTSSTAAGNYVEGASYFGYARGTAKGMAPKARIAMYKALWETGTFASDVIAAIDQAIADGVDIISLSLGRYSLSLYEDPIAIASFSAMEKGIFVAASAGNDGPFRFTLHNDAPWLLTVASGTVDREFSGIVTMGNGVSVSGASLYHGNHSLINLPLVFMGNCTNGQDLKAVGHNKIVVCEGTAGYNRNESPDMDAISEQINNVRQAGVAGGIFLYKGPELEPYIQISFPGVFVGRNKGQAILGYIKRSPDPRASFKFHSTRVGIKPAPRVAVYSSRGPSSSCPGVLKPDLMAPGSLVLASWAPTSPVVDEGSIQLFSNFNIIYGTSMACPHAAGVAALLKGAHPEWSPAAIRSAMMTTADSLDNTLGPITQVVDKERPATPLSMGAGHINPNKALDPGLIYDANAQDYARLLCALNYTREQMNKITRSSSGHNCLNPSLDLNYPSFIALLRDDLPPDAKVIREFRRTVTNVGDGMAEYTAELTPIDGFRLKVEPDRLVFKDKYEKQSYKLTLEGPGSVESGVVHGSLNWVEVGGRHVVRSPIVATSFLKND</sequence>
<keyword evidence="5 12" id="KW-0732">Signal</keyword>
<dbReference type="InterPro" id="IPR010259">
    <property type="entry name" value="S8pro/Inhibitor_I9"/>
</dbReference>
<dbReference type="Proteomes" id="UP000189703">
    <property type="component" value="Unplaced"/>
</dbReference>
<keyword evidence="16" id="KW-1185">Reference proteome</keyword>
<evidence type="ECO:0000256" key="5">
    <source>
        <dbReference type="ARBA" id="ARBA00022729"/>
    </source>
</evidence>
<feature type="active site" description="Charge relay system" evidence="9 10">
    <location>
        <position position="215"/>
    </location>
</feature>
<evidence type="ECO:0000256" key="7">
    <source>
        <dbReference type="ARBA" id="ARBA00022825"/>
    </source>
</evidence>
<dbReference type="FunFam" id="3.40.50.200:FF:000006">
    <property type="entry name" value="Subtilisin-like protease SBT1.5"/>
    <property type="match status" value="1"/>
</dbReference>
<dbReference type="RefSeq" id="XP_010263511.1">
    <property type="nucleotide sequence ID" value="XM_010265209.2"/>
</dbReference>
<dbReference type="PROSITE" id="PS00138">
    <property type="entry name" value="SUBTILASE_SER"/>
    <property type="match status" value="1"/>
</dbReference>
<dbReference type="PROSITE" id="PS51892">
    <property type="entry name" value="SUBTILASE"/>
    <property type="match status" value="1"/>
</dbReference>
<keyword evidence="4 10" id="KW-0645">Protease</keyword>
<dbReference type="Gene3D" id="3.50.30.30">
    <property type="match status" value="1"/>
</dbReference>
<dbReference type="OMA" id="INFLCHE"/>
<dbReference type="Pfam" id="PF00082">
    <property type="entry name" value="Peptidase_S8"/>
    <property type="match status" value="1"/>
</dbReference>
<evidence type="ECO:0000259" key="14">
    <source>
        <dbReference type="Pfam" id="PF05922"/>
    </source>
</evidence>
<organism evidence="16 17">
    <name type="scientific">Nelumbo nucifera</name>
    <name type="common">Sacred lotus</name>
    <dbReference type="NCBI Taxonomy" id="4432"/>
    <lineage>
        <taxon>Eukaryota</taxon>
        <taxon>Viridiplantae</taxon>
        <taxon>Streptophyta</taxon>
        <taxon>Embryophyta</taxon>
        <taxon>Tracheophyta</taxon>
        <taxon>Spermatophyta</taxon>
        <taxon>Magnoliopsida</taxon>
        <taxon>Proteales</taxon>
        <taxon>Nelumbonaceae</taxon>
        <taxon>Nelumbo</taxon>
    </lineage>
</organism>
<protein>
    <submittedName>
        <fullName evidence="17">Subtilisin-like protease SBT1.9</fullName>
    </submittedName>
</protein>
<feature type="domain" description="Peptidase S8/S53" evidence="13">
    <location>
        <begin position="135"/>
        <end position="582"/>
    </location>
</feature>
<gene>
    <name evidence="17" type="primary">LOC104601750</name>
</gene>
<dbReference type="InterPro" id="IPR023828">
    <property type="entry name" value="Peptidase_S8_Ser-AS"/>
</dbReference>
<evidence type="ECO:0000259" key="13">
    <source>
        <dbReference type="Pfam" id="PF00082"/>
    </source>
</evidence>
<dbReference type="FunCoup" id="A0A1U8ALE8">
    <property type="interactions" value="5"/>
</dbReference>
<dbReference type="InParanoid" id="A0A1U8ALE8"/>
<dbReference type="PRINTS" id="PR00723">
    <property type="entry name" value="SUBTILISIN"/>
</dbReference>
<dbReference type="InterPro" id="IPR036852">
    <property type="entry name" value="Peptidase_S8/S53_dom_sf"/>
</dbReference>
<feature type="region of interest" description="Disordered" evidence="11">
    <location>
        <begin position="202"/>
        <end position="221"/>
    </location>
</feature>
<dbReference type="Pfam" id="PF17766">
    <property type="entry name" value="fn3_6"/>
    <property type="match status" value="1"/>
</dbReference>
<keyword evidence="8" id="KW-0325">Glycoprotein</keyword>
<evidence type="ECO:0000256" key="9">
    <source>
        <dbReference type="PIRSR" id="PIRSR615500-1"/>
    </source>
</evidence>
<evidence type="ECO:0000259" key="15">
    <source>
        <dbReference type="Pfam" id="PF17766"/>
    </source>
</evidence>
<comment type="subcellular location">
    <subcellularLocation>
        <location evidence="1">Secreted</location>
    </subcellularLocation>
</comment>
<dbReference type="InterPro" id="IPR041469">
    <property type="entry name" value="Subtilisin-like_FN3"/>
</dbReference>
<dbReference type="Gene3D" id="2.60.40.2310">
    <property type="match status" value="1"/>
</dbReference>
<dbReference type="GeneID" id="104601750"/>
<evidence type="ECO:0000256" key="3">
    <source>
        <dbReference type="ARBA" id="ARBA00022525"/>
    </source>
</evidence>
<dbReference type="SUPFAM" id="SSF52743">
    <property type="entry name" value="Subtilisin-like"/>
    <property type="match status" value="1"/>
</dbReference>
<dbReference type="KEGG" id="nnu:104601750"/>
<evidence type="ECO:0000256" key="2">
    <source>
        <dbReference type="ARBA" id="ARBA00011073"/>
    </source>
</evidence>
<dbReference type="AlphaFoldDB" id="A0A1U8ALE8"/>
<keyword evidence="3" id="KW-0964">Secreted</keyword>